<organism evidence="8 9">
    <name type="scientific">Candidatus Pseudobacter hemicellulosilyticus</name>
    <dbReference type="NCBI Taxonomy" id="3121375"/>
    <lineage>
        <taxon>Bacteria</taxon>
        <taxon>Pseudomonadati</taxon>
        <taxon>Bacteroidota</taxon>
        <taxon>Chitinophagia</taxon>
        <taxon>Chitinophagales</taxon>
        <taxon>Chitinophagaceae</taxon>
        <taxon>Pseudobacter</taxon>
    </lineage>
</organism>
<evidence type="ECO:0000313" key="8">
    <source>
        <dbReference type="EMBL" id="WEK35083.1"/>
    </source>
</evidence>
<keyword evidence="3" id="KW-0732">Signal</keyword>
<dbReference type="InterPro" id="IPR011990">
    <property type="entry name" value="TPR-like_helical_dom_sf"/>
</dbReference>
<keyword evidence="5" id="KW-0998">Cell outer membrane</keyword>
<feature type="domain" description="SusD-like N-terminal" evidence="7">
    <location>
        <begin position="78"/>
        <end position="219"/>
    </location>
</feature>
<dbReference type="InterPro" id="IPR012944">
    <property type="entry name" value="SusD_RagB_dom"/>
</dbReference>
<gene>
    <name evidence="8" type="ORF">P0Y53_21550</name>
</gene>
<dbReference type="AlphaFoldDB" id="A0AAJ5WT01"/>
<feature type="domain" description="RagB/SusD" evidence="6">
    <location>
        <begin position="298"/>
        <end position="547"/>
    </location>
</feature>
<evidence type="ECO:0000256" key="2">
    <source>
        <dbReference type="ARBA" id="ARBA00006275"/>
    </source>
</evidence>
<name>A0AAJ5WT01_9BACT</name>
<evidence type="ECO:0000259" key="7">
    <source>
        <dbReference type="Pfam" id="PF14322"/>
    </source>
</evidence>
<protein>
    <submittedName>
        <fullName evidence="8">RagB/SusD family nutrient uptake outer membrane protein</fullName>
    </submittedName>
</protein>
<evidence type="ECO:0000256" key="3">
    <source>
        <dbReference type="ARBA" id="ARBA00022729"/>
    </source>
</evidence>
<comment type="subcellular location">
    <subcellularLocation>
        <location evidence="1">Cell outer membrane</location>
    </subcellularLocation>
</comment>
<dbReference type="EMBL" id="CP119311">
    <property type="protein sequence ID" value="WEK35083.1"/>
    <property type="molecule type" value="Genomic_DNA"/>
</dbReference>
<evidence type="ECO:0000256" key="4">
    <source>
        <dbReference type="ARBA" id="ARBA00023136"/>
    </source>
</evidence>
<dbReference type="SUPFAM" id="SSF48452">
    <property type="entry name" value="TPR-like"/>
    <property type="match status" value="1"/>
</dbReference>
<evidence type="ECO:0000259" key="6">
    <source>
        <dbReference type="Pfam" id="PF07980"/>
    </source>
</evidence>
<dbReference type="CDD" id="cd08977">
    <property type="entry name" value="SusD"/>
    <property type="match status" value="1"/>
</dbReference>
<comment type="similarity">
    <text evidence="2">Belongs to the SusD family.</text>
</comment>
<dbReference type="InterPro" id="IPR033985">
    <property type="entry name" value="SusD-like_N"/>
</dbReference>
<dbReference type="PROSITE" id="PS51257">
    <property type="entry name" value="PROKAR_LIPOPROTEIN"/>
    <property type="match status" value="1"/>
</dbReference>
<proteinExistence type="inferred from homology"/>
<dbReference type="Pfam" id="PF07980">
    <property type="entry name" value="SusD_RagB"/>
    <property type="match status" value="1"/>
</dbReference>
<dbReference type="GO" id="GO:0009279">
    <property type="term" value="C:cell outer membrane"/>
    <property type="evidence" value="ECO:0007669"/>
    <property type="project" value="UniProtKB-SubCell"/>
</dbReference>
<evidence type="ECO:0000313" key="9">
    <source>
        <dbReference type="Proteomes" id="UP001220610"/>
    </source>
</evidence>
<evidence type="ECO:0000256" key="5">
    <source>
        <dbReference type="ARBA" id="ARBA00023237"/>
    </source>
</evidence>
<sequence length="547" mass="61508">MRAIHYLLITGFAACLFSCTKYEEYPVERITGDFIFDSLDKQGVYATRFVNDLYSYLPTGFNRISNSILDAATDDAIASEYGNQIERLSKSQLNADNNPDGRWATCYTAIRKANQFLANIDIVPQDAQTKTYWKGEVRFIRAMNYFELLKRYGGVPLLAERYYSLADKIDVSRNSFAEVADYIVSECDAILPLLRTDPVTATELGRVTRAGALSLKSRTLLYAASPLNNPANDPARWQLASDAAKAVMDLNKYSLAPSFVNHFTNRSSVEFILGYQTPVNTDLERQNAPVGYVTPNVSQGYISPTQDLVDAFPMANGKPIRDAGSGYNAANPYNSRDPRLAGTVFYNGMQWLNRAVENFQGGLDNPASSVRVARQTRTGYYMRKFLGSFASSAEYSNQSHVFPIFRYTETLLNYAEAQNELNVQTTAYTQLKALRARAGITAGTDGLYGLKANMTQEEMRAAIHLERRLELAFEEHRYWDLRRWKTAEQVLNKDLTGMMIVKNSDNTLSYSTHTVDYVSFLPKQYLYPIPINEVTGSQGKIAQNSGW</sequence>
<dbReference type="Pfam" id="PF14322">
    <property type="entry name" value="SusD-like_3"/>
    <property type="match status" value="1"/>
</dbReference>
<evidence type="ECO:0000256" key="1">
    <source>
        <dbReference type="ARBA" id="ARBA00004442"/>
    </source>
</evidence>
<reference evidence="8" key="1">
    <citation type="submission" date="2023-03" db="EMBL/GenBank/DDBJ databases">
        <title>Andean soil-derived lignocellulolytic bacterial consortium as a source of novel taxa and putative plastic-active enzymes.</title>
        <authorList>
            <person name="Diaz-Garcia L."/>
            <person name="Chuvochina M."/>
            <person name="Feuerriegel G."/>
            <person name="Bunk B."/>
            <person name="Sproer C."/>
            <person name="Streit W.R."/>
            <person name="Rodriguez L.M."/>
            <person name="Overmann J."/>
            <person name="Jimenez D.J."/>
        </authorList>
    </citation>
    <scope>NUCLEOTIDE SEQUENCE</scope>
    <source>
        <strain evidence="8">MAG 7</strain>
    </source>
</reference>
<accession>A0AAJ5WT01</accession>
<dbReference type="Gene3D" id="1.25.40.390">
    <property type="match status" value="1"/>
</dbReference>
<keyword evidence="4" id="KW-0472">Membrane</keyword>
<dbReference type="Proteomes" id="UP001220610">
    <property type="component" value="Chromosome"/>
</dbReference>